<dbReference type="SUPFAM" id="SSF57716">
    <property type="entry name" value="Glucocorticoid receptor-like (DNA-binding domain)"/>
    <property type="match status" value="1"/>
</dbReference>
<dbReference type="GO" id="GO:0000978">
    <property type="term" value="F:RNA polymerase II cis-regulatory region sequence-specific DNA binding"/>
    <property type="evidence" value="ECO:0007669"/>
    <property type="project" value="TreeGrafter"/>
</dbReference>
<dbReference type="GeneID" id="42000922"/>
<organism evidence="13 14">
    <name type="scientific">Fusarium coffeatum</name>
    <dbReference type="NCBI Taxonomy" id="231269"/>
    <lineage>
        <taxon>Eukaryota</taxon>
        <taxon>Fungi</taxon>
        <taxon>Dikarya</taxon>
        <taxon>Ascomycota</taxon>
        <taxon>Pezizomycotina</taxon>
        <taxon>Sordariomycetes</taxon>
        <taxon>Hypocreomycetidae</taxon>
        <taxon>Hypocreales</taxon>
        <taxon>Nectriaceae</taxon>
        <taxon>Fusarium</taxon>
        <taxon>Fusarium incarnatum-equiseti species complex</taxon>
    </lineage>
</organism>
<keyword evidence="4" id="KW-0862">Zinc</keyword>
<evidence type="ECO:0000256" key="5">
    <source>
        <dbReference type="ARBA" id="ARBA00023015"/>
    </source>
</evidence>
<keyword evidence="7" id="KW-0804">Transcription</keyword>
<evidence type="ECO:0000256" key="10">
    <source>
        <dbReference type="SAM" id="Coils"/>
    </source>
</evidence>
<keyword evidence="8" id="KW-0539">Nucleus</keyword>
<evidence type="ECO:0000256" key="4">
    <source>
        <dbReference type="ARBA" id="ARBA00022833"/>
    </source>
</evidence>
<keyword evidence="2" id="KW-0479">Metal-binding</keyword>
<evidence type="ECO:0000256" key="8">
    <source>
        <dbReference type="ARBA" id="ARBA00023242"/>
    </source>
</evidence>
<dbReference type="PRINTS" id="PR00619">
    <property type="entry name" value="GATAZNFINGER"/>
</dbReference>
<evidence type="ECO:0000256" key="11">
    <source>
        <dbReference type="SAM" id="MobiDB-lite"/>
    </source>
</evidence>
<sequence>MEEDGTQILAQAALDPISRPDSTSTSASNLQHGLPGISALAAANAATDATAQLRASVAASPAMYPTASPAATSGGSGSTMPTCHNCSTSTTPLWRRDEFGAVLCNACGLFLKLHGRARPISLKTDVIKSRNRVKTMRPDLANKKKVSSMLSDLALLVNIGQMQQQQQQQAAQGFGTTDANSYDTTGQAAAAAAHAARQASQNNANGHDGDSPRTGTPSMYAHGLSSFMVDDPYPSGYAQTAEGHTTLPMNGDRKNDASQSREQLVAQNATLKTRVSELEVIMEFLRGGYNQEQGTVSKVEYDQVVSDREALRESEAQLRKQLEDSHRRENILKRRLDDLELELHGVHSGSPGSDERPAKRPRTTDDDEPYKTQLEKDIKAAADALLASDASRSHEVTENAPAQSSEAAQSLDETKQTDPAPETDDVPIDPDMPMMDDAHQSEAKVQAPEDAGVDAPAATDRSSEAADDTEAAVSETAAASETAAT</sequence>
<evidence type="ECO:0000259" key="12">
    <source>
        <dbReference type="PROSITE" id="PS50114"/>
    </source>
</evidence>
<dbReference type="GO" id="GO:0000122">
    <property type="term" value="P:negative regulation of transcription by RNA polymerase II"/>
    <property type="evidence" value="ECO:0007669"/>
    <property type="project" value="TreeGrafter"/>
</dbReference>
<dbReference type="PROSITE" id="PS00344">
    <property type="entry name" value="GATA_ZN_FINGER_1"/>
    <property type="match status" value="1"/>
</dbReference>
<dbReference type="InterPro" id="IPR039355">
    <property type="entry name" value="Transcription_factor_GATA"/>
</dbReference>
<keyword evidence="3 9" id="KW-0863">Zinc-finger</keyword>
<feature type="domain" description="GATA-type" evidence="12">
    <location>
        <begin position="83"/>
        <end position="130"/>
    </location>
</feature>
<feature type="compositionally biased region" description="Basic and acidic residues" evidence="11">
    <location>
        <begin position="353"/>
        <end position="380"/>
    </location>
</feature>
<evidence type="ECO:0000313" key="13">
    <source>
        <dbReference type="EMBL" id="RBR04689.1"/>
    </source>
</evidence>
<protein>
    <recommendedName>
        <fullName evidence="12">GATA-type domain-containing protein</fullName>
    </recommendedName>
</protein>
<dbReference type="Gene3D" id="3.30.50.10">
    <property type="entry name" value="Erythroid Transcription Factor GATA-1, subunit A"/>
    <property type="match status" value="1"/>
</dbReference>
<dbReference type="GO" id="GO:0045944">
    <property type="term" value="P:positive regulation of transcription by RNA polymerase II"/>
    <property type="evidence" value="ECO:0007669"/>
    <property type="project" value="TreeGrafter"/>
</dbReference>
<dbReference type="PROSITE" id="PS50114">
    <property type="entry name" value="GATA_ZN_FINGER_2"/>
    <property type="match status" value="1"/>
</dbReference>
<name>A0A366QID0_9HYPO</name>
<evidence type="ECO:0000256" key="6">
    <source>
        <dbReference type="ARBA" id="ARBA00023063"/>
    </source>
</evidence>
<dbReference type="AlphaFoldDB" id="A0A366QID0"/>
<keyword evidence="5" id="KW-0805">Transcription regulation</keyword>
<dbReference type="OrthoDB" id="515401at2759"/>
<dbReference type="PANTHER" id="PTHR10071:SF281">
    <property type="entry name" value="BOX A-BINDING FACTOR-RELATED"/>
    <property type="match status" value="1"/>
</dbReference>
<evidence type="ECO:0000256" key="2">
    <source>
        <dbReference type="ARBA" id="ARBA00022723"/>
    </source>
</evidence>
<dbReference type="GO" id="GO:0005634">
    <property type="term" value="C:nucleus"/>
    <property type="evidence" value="ECO:0007669"/>
    <property type="project" value="UniProtKB-SubCell"/>
</dbReference>
<dbReference type="FunFam" id="3.30.50.10:FF:000007">
    <property type="entry name" value="Nitrogen regulatory AreA, N-terminal"/>
    <property type="match status" value="1"/>
</dbReference>
<feature type="compositionally biased region" description="Low complexity" evidence="11">
    <location>
        <begin position="471"/>
        <end position="485"/>
    </location>
</feature>
<dbReference type="InterPro" id="IPR013088">
    <property type="entry name" value="Znf_NHR/GATA"/>
</dbReference>
<feature type="coiled-coil region" evidence="10">
    <location>
        <begin position="308"/>
        <end position="342"/>
    </location>
</feature>
<feature type="region of interest" description="Disordered" evidence="11">
    <location>
        <begin position="342"/>
        <end position="485"/>
    </location>
</feature>
<dbReference type="Pfam" id="PF25026">
    <property type="entry name" value="Asd-4"/>
    <property type="match status" value="1"/>
</dbReference>
<keyword evidence="14" id="KW-1185">Reference proteome</keyword>
<evidence type="ECO:0000256" key="3">
    <source>
        <dbReference type="ARBA" id="ARBA00022771"/>
    </source>
</evidence>
<feature type="region of interest" description="Disordered" evidence="11">
    <location>
        <begin position="185"/>
        <end position="262"/>
    </location>
</feature>
<dbReference type="PANTHER" id="PTHR10071">
    <property type="entry name" value="TRANSCRIPTION FACTOR GATA FAMILY MEMBER"/>
    <property type="match status" value="1"/>
</dbReference>
<comment type="caution">
    <text evidence="13">The sequence shown here is derived from an EMBL/GenBank/DDBJ whole genome shotgun (WGS) entry which is preliminary data.</text>
</comment>
<feature type="compositionally biased region" description="Low complexity" evidence="11">
    <location>
        <begin position="381"/>
        <end position="390"/>
    </location>
</feature>
<keyword evidence="6" id="KW-0534">Nitrate assimilation</keyword>
<dbReference type="RefSeq" id="XP_031010315.1">
    <property type="nucleotide sequence ID" value="XM_031165626.1"/>
</dbReference>
<gene>
    <name evidence="13" type="ORF">FIESC28_11504</name>
</gene>
<dbReference type="CDD" id="cd00202">
    <property type="entry name" value="ZnF_GATA"/>
    <property type="match status" value="1"/>
</dbReference>
<evidence type="ECO:0000256" key="1">
    <source>
        <dbReference type="ARBA" id="ARBA00004123"/>
    </source>
</evidence>
<comment type="subcellular location">
    <subcellularLocation>
        <location evidence="1">Nucleus</location>
    </subcellularLocation>
</comment>
<keyword evidence="10" id="KW-0175">Coiled coil</keyword>
<dbReference type="SMART" id="SM00401">
    <property type="entry name" value="ZnF_GATA"/>
    <property type="match status" value="1"/>
</dbReference>
<accession>A0A366QID0</accession>
<evidence type="ECO:0000313" key="14">
    <source>
        <dbReference type="Proteomes" id="UP000253153"/>
    </source>
</evidence>
<dbReference type="Pfam" id="PF00320">
    <property type="entry name" value="GATA"/>
    <property type="match status" value="1"/>
</dbReference>
<dbReference type="InterPro" id="IPR056998">
    <property type="entry name" value="Asd-4/GZF3_helical"/>
</dbReference>
<dbReference type="GO" id="GO:0008270">
    <property type="term" value="F:zinc ion binding"/>
    <property type="evidence" value="ECO:0007669"/>
    <property type="project" value="UniProtKB-KW"/>
</dbReference>
<dbReference type="InterPro" id="IPR000679">
    <property type="entry name" value="Znf_GATA"/>
</dbReference>
<dbReference type="EMBL" id="QKXC01000408">
    <property type="protein sequence ID" value="RBR04689.1"/>
    <property type="molecule type" value="Genomic_DNA"/>
</dbReference>
<evidence type="ECO:0000256" key="7">
    <source>
        <dbReference type="ARBA" id="ARBA00023163"/>
    </source>
</evidence>
<dbReference type="Proteomes" id="UP000253153">
    <property type="component" value="Unassembled WGS sequence"/>
</dbReference>
<reference evidence="13 14" key="1">
    <citation type="submission" date="2018-06" db="EMBL/GenBank/DDBJ databases">
        <title>Fusarium incarnatum-equiseti species complex species 28.</title>
        <authorList>
            <person name="Gardiner D.M."/>
        </authorList>
    </citation>
    <scope>NUCLEOTIDE SEQUENCE [LARGE SCALE GENOMIC DNA]</scope>
    <source>
        <strain evidence="13 14">FIESC_28</strain>
    </source>
</reference>
<feature type="compositionally biased region" description="Low complexity" evidence="11">
    <location>
        <begin position="187"/>
        <end position="205"/>
    </location>
</feature>
<dbReference type="GO" id="GO:0000981">
    <property type="term" value="F:DNA-binding transcription factor activity, RNA polymerase II-specific"/>
    <property type="evidence" value="ECO:0007669"/>
    <property type="project" value="TreeGrafter"/>
</dbReference>
<proteinExistence type="predicted"/>
<evidence type="ECO:0000256" key="9">
    <source>
        <dbReference type="PROSITE-ProRule" id="PRU00094"/>
    </source>
</evidence>